<accession>E9HTP3</accession>
<dbReference type="InParanoid" id="E9HTP3"/>
<keyword evidence="2" id="KW-1185">Reference proteome</keyword>
<gene>
    <name evidence="1" type="ORF">DAPPUDRAFT_333733</name>
</gene>
<organism evidence="1 2">
    <name type="scientific">Daphnia pulex</name>
    <name type="common">Water flea</name>
    <dbReference type="NCBI Taxonomy" id="6669"/>
    <lineage>
        <taxon>Eukaryota</taxon>
        <taxon>Metazoa</taxon>
        <taxon>Ecdysozoa</taxon>
        <taxon>Arthropoda</taxon>
        <taxon>Crustacea</taxon>
        <taxon>Branchiopoda</taxon>
        <taxon>Diplostraca</taxon>
        <taxon>Cladocera</taxon>
        <taxon>Anomopoda</taxon>
        <taxon>Daphniidae</taxon>
        <taxon>Daphnia</taxon>
    </lineage>
</organism>
<reference evidence="1 2" key="1">
    <citation type="journal article" date="2011" name="Science">
        <title>The ecoresponsive genome of Daphnia pulex.</title>
        <authorList>
            <person name="Colbourne J.K."/>
            <person name="Pfrender M.E."/>
            <person name="Gilbert D."/>
            <person name="Thomas W.K."/>
            <person name="Tucker A."/>
            <person name="Oakley T.H."/>
            <person name="Tokishita S."/>
            <person name="Aerts A."/>
            <person name="Arnold G.J."/>
            <person name="Basu M.K."/>
            <person name="Bauer D.J."/>
            <person name="Caceres C.E."/>
            <person name="Carmel L."/>
            <person name="Casola C."/>
            <person name="Choi J.H."/>
            <person name="Detter J.C."/>
            <person name="Dong Q."/>
            <person name="Dusheyko S."/>
            <person name="Eads B.D."/>
            <person name="Frohlich T."/>
            <person name="Geiler-Samerotte K.A."/>
            <person name="Gerlach D."/>
            <person name="Hatcher P."/>
            <person name="Jogdeo S."/>
            <person name="Krijgsveld J."/>
            <person name="Kriventseva E.V."/>
            <person name="Kultz D."/>
            <person name="Laforsch C."/>
            <person name="Lindquist E."/>
            <person name="Lopez J."/>
            <person name="Manak J.R."/>
            <person name="Muller J."/>
            <person name="Pangilinan J."/>
            <person name="Patwardhan R.P."/>
            <person name="Pitluck S."/>
            <person name="Pritham E.J."/>
            <person name="Rechtsteiner A."/>
            <person name="Rho M."/>
            <person name="Rogozin I.B."/>
            <person name="Sakarya O."/>
            <person name="Salamov A."/>
            <person name="Schaack S."/>
            <person name="Shapiro H."/>
            <person name="Shiga Y."/>
            <person name="Skalitzky C."/>
            <person name="Smith Z."/>
            <person name="Souvorov A."/>
            <person name="Sung W."/>
            <person name="Tang Z."/>
            <person name="Tsuchiya D."/>
            <person name="Tu H."/>
            <person name="Vos H."/>
            <person name="Wang M."/>
            <person name="Wolf Y.I."/>
            <person name="Yamagata H."/>
            <person name="Yamada T."/>
            <person name="Ye Y."/>
            <person name="Shaw J.R."/>
            <person name="Andrews J."/>
            <person name="Crease T.J."/>
            <person name="Tang H."/>
            <person name="Lucas S.M."/>
            <person name="Robertson H.M."/>
            <person name="Bork P."/>
            <person name="Koonin E.V."/>
            <person name="Zdobnov E.M."/>
            <person name="Grigoriev I.V."/>
            <person name="Lynch M."/>
            <person name="Boore J.L."/>
        </authorList>
    </citation>
    <scope>NUCLEOTIDE SEQUENCE [LARGE SCALE GENOMIC DNA]</scope>
</reference>
<dbReference type="KEGG" id="dpx:DAPPUDRAFT_333733"/>
<sequence>MEQSETVLDKDADIRRTLQERREERKQKLMVRLGRNLSNPLSVSSWAALTGTLRSKKAPTSAVKSKEAVQAEIEKEVKPNVSSLDALRESLKNKKGTGKATSVTKPNEAVAVKIENAAKSESRPIKRTLSFGQTATSRKTTNLANGGATLKRATSFKSIPTSAKKPVALPATQDTVLQGENKFFHGIGMVLPLLTRIKKQLREKFFVNLGSMRDMIIQKIYENLRRFDYKCYFIALTLSQIATHPFFKC</sequence>
<dbReference type="Proteomes" id="UP000000305">
    <property type="component" value="Unassembled WGS sequence"/>
</dbReference>
<name>E9HTP3_DAPPU</name>
<dbReference type="AlphaFoldDB" id="E9HTP3"/>
<dbReference type="EMBL" id="GL732781">
    <property type="protein sequence ID" value="EFX64883.1"/>
    <property type="molecule type" value="Genomic_DNA"/>
</dbReference>
<evidence type="ECO:0000313" key="2">
    <source>
        <dbReference type="Proteomes" id="UP000000305"/>
    </source>
</evidence>
<evidence type="ECO:0000313" key="1">
    <source>
        <dbReference type="EMBL" id="EFX64883.1"/>
    </source>
</evidence>
<proteinExistence type="predicted"/>
<protein>
    <submittedName>
        <fullName evidence="1">Uncharacterized protein</fullName>
    </submittedName>
</protein>
<dbReference type="OrthoDB" id="6380091at2759"/>
<dbReference type="HOGENOM" id="CLU_1116713_0_0_1"/>